<protein>
    <recommendedName>
        <fullName evidence="4">Mediator of RNA polymerase II transcription subunit 20</fullName>
    </recommendedName>
    <alternativeName>
        <fullName evidence="4">Mediator complex subunit 20</fullName>
    </alternativeName>
</protein>
<name>L8HIV7_ACACF</name>
<evidence type="ECO:0000256" key="4">
    <source>
        <dbReference type="RuleBase" id="RU364152"/>
    </source>
</evidence>
<keyword evidence="4" id="KW-0804">Transcription</keyword>
<evidence type="ECO:0000256" key="2">
    <source>
        <dbReference type="ARBA" id="ARBA00010743"/>
    </source>
</evidence>
<comment type="subunit">
    <text evidence="4">Component of the Mediator complex.</text>
</comment>
<dbReference type="GeneID" id="14926185"/>
<organism evidence="5 6">
    <name type="scientific">Acanthamoeba castellanii (strain ATCC 30010 / Neff)</name>
    <dbReference type="NCBI Taxonomy" id="1257118"/>
    <lineage>
        <taxon>Eukaryota</taxon>
        <taxon>Amoebozoa</taxon>
        <taxon>Discosea</taxon>
        <taxon>Longamoebia</taxon>
        <taxon>Centramoebida</taxon>
        <taxon>Acanthamoebidae</taxon>
        <taxon>Acanthamoeba</taxon>
    </lineage>
</organism>
<proteinExistence type="inferred from homology"/>
<comment type="subcellular location">
    <subcellularLocation>
        <location evidence="1 4">Nucleus</location>
    </subcellularLocation>
</comment>
<dbReference type="Proteomes" id="UP000011083">
    <property type="component" value="Unassembled WGS sequence"/>
</dbReference>
<dbReference type="EMBL" id="KB007805">
    <property type="protein sequence ID" value="ELR25142.1"/>
    <property type="molecule type" value="Genomic_DNA"/>
</dbReference>
<dbReference type="GO" id="GO:0016592">
    <property type="term" value="C:mediator complex"/>
    <property type="evidence" value="ECO:0007669"/>
    <property type="project" value="InterPro"/>
</dbReference>
<dbReference type="RefSeq" id="XP_004367897.1">
    <property type="nucleotide sequence ID" value="XM_004367840.1"/>
</dbReference>
<dbReference type="STRING" id="1257118.L8HIV7"/>
<dbReference type="Pfam" id="PF08612">
    <property type="entry name" value="Med20"/>
    <property type="match status" value="1"/>
</dbReference>
<sequence>LIPYREQADVQAATELKERIVKRLHGRKLGRWNLTCTLYLHSAAGSLLAPDGSVMAQEQLYLLKEDSLSQKDGDKTAGKCCLMAQNTIIEAGLEMEQILEKIKLYNPRQTVTIRGMQYEVGDFVVKVGSIMLGDTTRGVILEVEYRPCMIPNGCSQILQSFIGNLGPFNAPFSANVNYGGVTLPRLYSAQHTALQYVRLFQGLKYFKAHH</sequence>
<keyword evidence="3 4" id="KW-0539">Nucleus</keyword>
<evidence type="ECO:0000313" key="6">
    <source>
        <dbReference type="Proteomes" id="UP000011083"/>
    </source>
</evidence>
<dbReference type="KEGG" id="acan:ACA1_288630"/>
<evidence type="ECO:0000256" key="1">
    <source>
        <dbReference type="ARBA" id="ARBA00004123"/>
    </source>
</evidence>
<evidence type="ECO:0000313" key="5">
    <source>
        <dbReference type="EMBL" id="ELR25142.1"/>
    </source>
</evidence>
<accession>L8HIV7</accession>
<comment type="similarity">
    <text evidence="2 4">Belongs to the Mediator complex subunit 20 family.</text>
</comment>
<dbReference type="InterPro" id="IPR013921">
    <property type="entry name" value="Mediator_Med20"/>
</dbReference>
<comment type="function">
    <text evidence="4">Component of the Mediator complex, a coactivator involved in the regulated transcription of nearly all RNA polymerase II-dependent genes. Mediator functions as a bridge to convey information from gene-specific regulatory proteins to the basal RNA polymerase II transcription machinery. Mediator is recruited to promoters by direct interactions with regulatory proteins and serves as a scaffold for the assembly of a functional preinitiation complex with RNA polymerase II and the general transcription factors.</text>
</comment>
<keyword evidence="4" id="KW-0010">Activator</keyword>
<feature type="non-terminal residue" evidence="5">
    <location>
        <position position="210"/>
    </location>
</feature>
<evidence type="ECO:0000256" key="3">
    <source>
        <dbReference type="ARBA" id="ARBA00023242"/>
    </source>
</evidence>
<dbReference type="VEuPathDB" id="AmoebaDB:ACA1_288630"/>
<dbReference type="PANTHER" id="PTHR12465:SF0">
    <property type="entry name" value="MEDIATOR OF RNA POLYMERASE II TRANSCRIPTION SUBUNIT 20"/>
    <property type="match status" value="1"/>
</dbReference>
<dbReference type="GO" id="GO:0006357">
    <property type="term" value="P:regulation of transcription by RNA polymerase II"/>
    <property type="evidence" value="ECO:0007669"/>
    <property type="project" value="InterPro"/>
</dbReference>
<keyword evidence="4" id="KW-0805">Transcription regulation</keyword>
<keyword evidence="6" id="KW-1185">Reference proteome</keyword>
<dbReference type="PANTHER" id="PTHR12465">
    <property type="entry name" value="UBIQUITIN SPECIFIC PROTEASE HOMOLOG 49"/>
    <property type="match status" value="1"/>
</dbReference>
<dbReference type="OrthoDB" id="1854899at2759"/>
<dbReference type="AlphaFoldDB" id="L8HIV7"/>
<dbReference type="GO" id="GO:0003713">
    <property type="term" value="F:transcription coactivator activity"/>
    <property type="evidence" value="ECO:0007669"/>
    <property type="project" value="TreeGrafter"/>
</dbReference>
<gene>
    <name evidence="4" type="primary">MED20</name>
    <name evidence="5" type="ORF">ACA1_288630</name>
</gene>
<reference evidence="5 6" key="1">
    <citation type="journal article" date="2013" name="Genome Biol.">
        <title>Genome of Acanthamoeba castellanii highlights extensive lateral gene transfer and early evolution of tyrosine kinase signaling.</title>
        <authorList>
            <person name="Clarke M."/>
            <person name="Lohan A.J."/>
            <person name="Liu B."/>
            <person name="Lagkouvardos I."/>
            <person name="Roy S."/>
            <person name="Zafar N."/>
            <person name="Bertelli C."/>
            <person name="Schilde C."/>
            <person name="Kianianmomeni A."/>
            <person name="Burglin T.R."/>
            <person name="Frech C."/>
            <person name="Turcotte B."/>
            <person name="Kopec K.O."/>
            <person name="Synnott J.M."/>
            <person name="Choo C."/>
            <person name="Paponov I."/>
            <person name="Finkler A."/>
            <person name="Soon Heng Tan C."/>
            <person name="Hutchins A.P."/>
            <person name="Weinmeier T."/>
            <person name="Rattei T."/>
            <person name="Chu J.S."/>
            <person name="Gimenez G."/>
            <person name="Irimia M."/>
            <person name="Rigden D.J."/>
            <person name="Fitzpatrick D.A."/>
            <person name="Lorenzo-Morales J."/>
            <person name="Bateman A."/>
            <person name="Chiu C.H."/>
            <person name="Tang P."/>
            <person name="Hegemann P."/>
            <person name="Fromm H."/>
            <person name="Raoult D."/>
            <person name="Greub G."/>
            <person name="Miranda-Saavedra D."/>
            <person name="Chen N."/>
            <person name="Nash P."/>
            <person name="Ginger M.L."/>
            <person name="Horn M."/>
            <person name="Schaap P."/>
            <person name="Caler L."/>
            <person name="Loftus B."/>
        </authorList>
    </citation>
    <scope>NUCLEOTIDE SEQUENCE [LARGE SCALE GENOMIC DNA]</scope>
    <source>
        <strain evidence="5 6">Neff</strain>
    </source>
</reference>